<dbReference type="SMART" id="SM01079">
    <property type="entry name" value="CHASE"/>
    <property type="match status" value="1"/>
</dbReference>
<keyword evidence="3" id="KW-0472">Membrane</keyword>
<sequence length="677" mass="74055">MTPYYPLRLASERPVSVWAIAASLAALLGSLIALALAVIGLYGSLPTAVLLVMAALGQLLWYRLGPVAAQALLWPALGLLTLCLVSYLLPEHWLPHAAWDRLADRLLTGSLLVDWRPPLLLTLCLIALLLSLAVRTRAGLGAPMLLGIAGLLLLAQAAEAFHSAPALLSLRGSWLDQAILLTLLAGQMVDVAGAWQQHAFRLRRALWPALCLALLSLLFWHHQKALGERELAERIGQQHAQMAESLSREIHDHLAAMRRFANVWRLTAATPGSTDWATQAAPYQRDFRYFLNIAYIDAATRIQLVHPPNAHNLRILGSRLLEDQPAGREAVISALQHGREARTDIIELLQGGPGVIHYLPLFLSHESHPRGAVAMVVSLPVLAETLFTAIDPGTQQLSLFHGGERLAHQSAEARLGPWQLEAELDLSGIPLVLRAEPTLPRLLGDLPRQPVVSLSVGLLLAQLLYLVLFSQQEMANQHRAVRRTNHELRREIRKRTRLQQEVEWLAGHDELTGLPNRRTFLQALRAHDPRQPISVLLCDIDHFKRINDRLGHLEGDRYLIETGRLGREVIEPAGGLFARLGGEEFVACLPGREGPEAMRVADTLREAVAARGLTHADGTPLTISIGVATGAPGPLGVDDLLNAADMALYRAKGAGRNRARLAESLAAPGSEELPKQP</sequence>
<evidence type="ECO:0000256" key="2">
    <source>
        <dbReference type="ARBA" id="ARBA00034247"/>
    </source>
</evidence>
<evidence type="ECO:0000259" key="4">
    <source>
        <dbReference type="PROSITE" id="PS50839"/>
    </source>
</evidence>
<feature type="domain" description="CHASE" evidence="4">
    <location>
        <begin position="302"/>
        <end position="386"/>
    </location>
</feature>
<dbReference type="SMART" id="SM00267">
    <property type="entry name" value="GGDEF"/>
    <property type="match status" value="1"/>
</dbReference>
<proteinExistence type="predicted"/>
<dbReference type="InterPro" id="IPR050469">
    <property type="entry name" value="Diguanylate_Cyclase"/>
</dbReference>
<evidence type="ECO:0000256" key="3">
    <source>
        <dbReference type="SAM" id="Phobius"/>
    </source>
</evidence>
<feature type="transmembrane region" description="Helical" evidence="3">
    <location>
        <begin position="174"/>
        <end position="193"/>
    </location>
</feature>
<dbReference type="CDD" id="cd01949">
    <property type="entry name" value="GGDEF"/>
    <property type="match status" value="1"/>
</dbReference>
<dbReference type="SUPFAM" id="SSF55073">
    <property type="entry name" value="Nucleotide cyclase"/>
    <property type="match status" value="1"/>
</dbReference>
<dbReference type="PANTHER" id="PTHR45138:SF9">
    <property type="entry name" value="DIGUANYLATE CYCLASE DGCM-RELATED"/>
    <property type="match status" value="1"/>
</dbReference>
<organism evidence="6 7">
    <name type="scientific">Halomonas alkalicola</name>
    <dbReference type="NCBI Taxonomy" id="1930622"/>
    <lineage>
        <taxon>Bacteria</taxon>
        <taxon>Pseudomonadati</taxon>
        <taxon>Pseudomonadota</taxon>
        <taxon>Gammaproteobacteria</taxon>
        <taxon>Oceanospirillales</taxon>
        <taxon>Halomonadaceae</taxon>
        <taxon>Halomonas</taxon>
    </lineage>
</organism>
<dbReference type="InterPro" id="IPR000160">
    <property type="entry name" value="GGDEF_dom"/>
</dbReference>
<gene>
    <name evidence="6" type="ORF">B6N23_07065</name>
</gene>
<protein>
    <recommendedName>
        <fullName evidence="1">diguanylate cyclase</fullName>
        <ecNumber evidence="1">2.7.7.65</ecNumber>
    </recommendedName>
</protein>
<dbReference type="Pfam" id="PF03924">
    <property type="entry name" value="CHASE"/>
    <property type="match status" value="1"/>
</dbReference>
<dbReference type="InterPro" id="IPR006189">
    <property type="entry name" value="CHASE_dom"/>
</dbReference>
<feature type="transmembrane region" description="Helical" evidence="3">
    <location>
        <begin position="205"/>
        <end position="222"/>
    </location>
</feature>
<dbReference type="Pfam" id="PF00990">
    <property type="entry name" value="GGDEF"/>
    <property type="match status" value="1"/>
</dbReference>
<evidence type="ECO:0000313" key="7">
    <source>
        <dbReference type="Proteomes" id="UP001235344"/>
    </source>
</evidence>
<dbReference type="PROSITE" id="PS50839">
    <property type="entry name" value="CHASE"/>
    <property type="match status" value="1"/>
</dbReference>
<dbReference type="EMBL" id="CP131913">
    <property type="protein sequence ID" value="WLI74636.1"/>
    <property type="molecule type" value="Genomic_DNA"/>
</dbReference>
<dbReference type="EC" id="2.7.7.65" evidence="1"/>
<feature type="transmembrane region" description="Helical" evidence="3">
    <location>
        <begin position="71"/>
        <end position="89"/>
    </location>
</feature>
<feature type="transmembrane region" description="Helical" evidence="3">
    <location>
        <begin position="15"/>
        <end position="39"/>
    </location>
</feature>
<dbReference type="PROSITE" id="PS50887">
    <property type="entry name" value="GGDEF"/>
    <property type="match status" value="1"/>
</dbReference>
<reference evidence="6 7" key="1">
    <citation type="submission" date="2023-08" db="EMBL/GenBank/DDBJ databases">
        <title>Transcriptome Analysis of Halomonas alkalicola CICC 11012s to Identify the Genes Involved in Alkaline Tolerances.</title>
        <authorList>
            <person name="Zhai L."/>
        </authorList>
    </citation>
    <scope>NUCLEOTIDE SEQUENCE [LARGE SCALE GENOMIC DNA]</scope>
    <source>
        <strain evidence="6 7">CICC 11012s</strain>
    </source>
</reference>
<feature type="transmembrane region" description="Helical" evidence="3">
    <location>
        <begin position="146"/>
        <end position="168"/>
    </location>
</feature>
<dbReference type="PANTHER" id="PTHR45138">
    <property type="entry name" value="REGULATORY COMPONENTS OF SENSORY TRANSDUCTION SYSTEM"/>
    <property type="match status" value="1"/>
</dbReference>
<evidence type="ECO:0000256" key="1">
    <source>
        <dbReference type="ARBA" id="ARBA00012528"/>
    </source>
</evidence>
<feature type="transmembrane region" description="Helical" evidence="3">
    <location>
        <begin position="45"/>
        <end position="64"/>
    </location>
</feature>
<dbReference type="RefSeq" id="WP_305503186.1">
    <property type="nucleotide sequence ID" value="NZ_CP131913.1"/>
</dbReference>
<dbReference type="Proteomes" id="UP001235344">
    <property type="component" value="Chromosome"/>
</dbReference>
<keyword evidence="7" id="KW-1185">Reference proteome</keyword>
<name>A0ABY9H943_9GAMM</name>
<dbReference type="InterPro" id="IPR043128">
    <property type="entry name" value="Rev_trsase/Diguanyl_cyclase"/>
</dbReference>
<dbReference type="NCBIfam" id="TIGR00254">
    <property type="entry name" value="GGDEF"/>
    <property type="match status" value="1"/>
</dbReference>
<evidence type="ECO:0000313" key="6">
    <source>
        <dbReference type="EMBL" id="WLI74636.1"/>
    </source>
</evidence>
<keyword evidence="3" id="KW-1133">Transmembrane helix</keyword>
<dbReference type="InterPro" id="IPR029787">
    <property type="entry name" value="Nucleotide_cyclase"/>
</dbReference>
<evidence type="ECO:0000259" key="5">
    <source>
        <dbReference type="PROSITE" id="PS50887"/>
    </source>
</evidence>
<dbReference type="Gene3D" id="3.30.70.270">
    <property type="match status" value="1"/>
</dbReference>
<comment type="catalytic activity">
    <reaction evidence="2">
        <text>2 GTP = 3',3'-c-di-GMP + 2 diphosphate</text>
        <dbReference type="Rhea" id="RHEA:24898"/>
        <dbReference type="ChEBI" id="CHEBI:33019"/>
        <dbReference type="ChEBI" id="CHEBI:37565"/>
        <dbReference type="ChEBI" id="CHEBI:58805"/>
        <dbReference type="EC" id="2.7.7.65"/>
    </reaction>
</comment>
<feature type="transmembrane region" description="Helical" evidence="3">
    <location>
        <begin position="115"/>
        <end position="134"/>
    </location>
</feature>
<accession>A0ABY9H943</accession>
<keyword evidence="3" id="KW-0812">Transmembrane</keyword>
<feature type="domain" description="GGDEF" evidence="5">
    <location>
        <begin position="531"/>
        <end position="664"/>
    </location>
</feature>